<dbReference type="InterPro" id="IPR011635">
    <property type="entry name" value="CARDB"/>
</dbReference>
<dbReference type="GO" id="GO:0008233">
    <property type="term" value="F:peptidase activity"/>
    <property type="evidence" value="ECO:0007669"/>
    <property type="project" value="UniProtKB-KW"/>
</dbReference>
<name>A0A561SEH1_9ACTN</name>
<dbReference type="OrthoDB" id="5476529at2"/>
<feature type="domain" description="F5/8 type C" evidence="4">
    <location>
        <begin position="217"/>
        <end position="334"/>
    </location>
</feature>
<comment type="caution">
    <text evidence="5">The sequence shown here is derived from an EMBL/GenBank/DDBJ whole genome shotgun (WGS) entry which is preliminary data.</text>
</comment>
<reference evidence="5 6" key="1">
    <citation type="submission" date="2019-06" db="EMBL/GenBank/DDBJ databases">
        <title>Sequencing the genomes of 1000 actinobacteria strains.</title>
        <authorList>
            <person name="Klenk H.-P."/>
        </authorList>
    </citation>
    <scope>NUCLEOTIDE SEQUENCE [LARGE SCALE GENOMIC DNA]</scope>
    <source>
        <strain evidence="5 6">DSM 44826</strain>
    </source>
</reference>
<dbReference type="PROSITE" id="PS50022">
    <property type="entry name" value="FA58C_3"/>
    <property type="match status" value="2"/>
</dbReference>
<dbReference type="InterPro" id="IPR012334">
    <property type="entry name" value="Pectin_lyas_fold"/>
</dbReference>
<dbReference type="GO" id="GO:0006508">
    <property type="term" value="P:proteolysis"/>
    <property type="evidence" value="ECO:0007669"/>
    <property type="project" value="UniProtKB-KW"/>
</dbReference>
<keyword evidence="2" id="KW-0624">Polysaccharide degradation</keyword>
<dbReference type="SMART" id="SM00710">
    <property type="entry name" value="PbH1"/>
    <property type="match status" value="7"/>
</dbReference>
<dbReference type="InterPro" id="IPR036116">
    <property type="entry name" value="FN3_sf"/>
</dbReference>
<feature type="region of interest" description="Disordered" evidence="3">
    <location>
        <begin position="412"/>
        <end position="432"/>
    </location>
</feature>
<dbReference type="Gene3D" id="2.60.120.260">
    <property type="entry name" value="Galactose-binding domain-like"/>
    <property type="match status" value="3"/>
</dbReference>
<dbReference type="Proteomes" id="UP000317940">
    <property type="component" value="Unassembled WGS sequence"/>
</dbReference>
<protein>
    <submittedName>
        <fullName evidence="5">Subtilase family serine protease</fullName>
    </submittedName>
</protein>
<gene>
    <name evidence="5" type="ORF">FHX73_16411</name>
</gene>
<dbReference type="GO" id="GO:0000272">
    <property type="term" value="P:polysaccharide catabolic process"/>
    <property type="evidence" value="ECO:0007669"/>
    <property type="project" value="UniProtKB-KW"/>
</dbReference>
<keyword evidence="2" id="KW-0119">Carbohydrate metabolism</keyword>
<evidence type="ECO:0000256" key="3">
    <source>
        <dbReference type="SAM" id="MobiDB-lite"/>
    </source>
</evidence>
<dbReference type="Gene3D" id="2.160.20.10">
    <property type="entry name" value="Single-stranded right-handed beta-helix, Pectin lyase-like"/>
    <property type="match status" value="1"/>
</dbReference>
<dbReference type="InterPro" id="IPR006626">
    <property type="entry name" value="PbH1"/>
</dbReference>
<evidence type="ECO:0000256" key="2">
    <source>
        <dbReference type="ARBA" id="ARBA00023326"/>
    </source>
</evidence>
<feature type="compositionally biased region" description="Low complexity" evidence="3">
    <location>
        <begin position="1"/>
        <end position="14"/>
    </location>
</feature>
<dbReference type="RefSeq" id="WP_145911213.1">
    <property type="nucleotide sequence ID" value="NZ_BAAAMZ010000005.1"/>
</dbReference>
<dbReference type="Pfam" id="PF22815">
    <property type="entry name" value="CatAgl_D1"/>
    <property type="match status" value="1"/>
</dbReference>
<dbReference type="SMART" id="SM00231">
    <property type="entry name" value="FA58C"/>
    <property type="match status" value="2"/>
</dbReference>
<dbReference type="Pfam" id="PF00754">
    <property type="entry name" value="F5_F8_type_C"/>
    <property type="match status" value="1"/>
</dbReference>
<evidence type="ECO:0000313" key="6">
    <source>
        <dbReference type="Proteomes" id="UP000317940"/>
    </source>
</evidence>
<feature type="domain" description="F5/8 type C" evidence="4">
    <location>
        <begin position="41"/>
        <end position="192"/>
    </location>
</feature>
<dbReference type="InterPro" id="IPR003961">
    <property type="entry name" value="FN3_dom"/>
</dbReference>
<accession>A0A561SEH1</accession>
<keyword evidence="5" id="KW-0378">Hydrolase</keyword>
<dbReference type="Pfam" id="PF22816">
    <property type="entry name" value="CatAgl_D2"/>
    <property type="match status" value="1"/>
</dbReference>
<dbReference type="Pfam" id="PF22633">
    <property type="entry name" value="F5_F8_type_C_2"/>
    <property type="match status" value="1"/>
</dbReference>
<evidence type="ECO:0000313" key="5">
    <source>
        <dbReference type="EMBL" id="TWF73260.1"/>
    </source>
</evidence>
<dbReference type="InterPro" id="IPR008979">
    <property type="entry name" value="Galactose-bd-like_sf"/>
</dbReference>
<dbReference type="InterPro" id="IPR011050">
    <property type="entry name" value="Pectin_lyase_fold/virulence"/>
</dbReference>
<proteinExistence type="predicted"/>
<dbReference type="SMART" id="SM00060">
    <property type="entry name" value="FN3"/>
    <property type="match status" value="2"/>
</dbReference>
<feature type="compositionally biased region" description="Basic residues" evidence="3">
    <location>
        <begin position="15"/>
        <end position="27"/>
    </location>
</feature>
<organism evidence="5 6">
    <name type="scientific">Kitasatospora viridis</name>
    <dbReference type="NCBI Taxonomy" id="281105"/>
    <lineage>
        <taxon>Bacteria</taxon>
        <taxon>Bacillati</taxon>
        <taxon>Actinomycetota</taxon>
        <taxon>Actinomycetes</taxon>
        <taxon>Kitasatosporales</taxon>
        <taxon>Streptomycetaceae</taxon>
        <taxon>Kitasatospora</taxon>
    </lineage>
</organism>
<sequence>MRTLLSLLRSPGGARRSRPHRAHPNRPRRAAAALLAVLALCVPLLGTVVAPAAAAPANLALGKTATVSSSNGQYTAANLNDGSQSSYWEGATGAFPQWAQLDLGAATPIDQVVLKLPSSWSARSQTLALQGSTDGTNYATVVAATSYTFDPASGNTVSINFGATSTRYVRVNITANTGWNAAQLAEFEVYGATAAGTNLALGKTMSDSGHTQNYVAANADDGDPTTYWESTDNAFPQWLQVDLGASVAVDQVVLKLPPATAWAARTQTLAVQGSTDGSTFTDLAPSAGYTFDPATGNTVTIDFGQATTRYVRLNVTANTGWPAAQIGEFEVYGPTGAVQPPNPPGNLGYTQSASGAVTLTWTASSSPNLAGYDVYANNALLTSVPASATSYTDNPPVTATVSYFVRAKDTAGNESANSNTVTRTGSSATAPTAPSNLAYTQPSSGQVALTWSAASDAVGVTGYTVYRNGAKLATVGGSTLGYTDSVADSLTVSYDVTASNAAGLESAASNTVTRTGSGGTSTNLALHKPIDGTAYTYTYAPANADDGDATTYFEGSSYPSQLTVHLGANADLSSVAVKLNPAAAWSARTQTIAVLGREQSSSTFTTLVPAQSYSFDPSGNQNTVTIPVSGRVADVELSITSNSGAPGGQVGEFEVYGTPAPNPDLTVTSSSWTPTAPVETDAITASAMVKNGGTAPSVATDVNFYLGSTKVGSTTVGALAPGATQSVSATIGTQNAGSYQLTTKVDESKQNFNLTGDQSYTNPTDLVVAPVQSADLVGTLNWTPATPAAGNTVNFTATVKNQGTIATTAGSHGITLTLLDPAGNTVTTLTGAVNGTIAAGATAAPVALGSWTAANGKYTGHLVLAADPNELPVKQPHLTSDTPVFVGQGANMPYDSYKSTDGQLGGAAAVVGPNRTIGDLAGEATQRTAVTLDNTGDSVSWTSRESTNTFVLRYSIPDAPGGGGINATLDLYANGQLVQPLNLSSHYAWLYGSETSPGKSPSAGSPRHIYDESSFLLGQSFPTGTVFTLKKDAANTSQYAIDFMNLEQATQVANPDPAHLVVPGGFTQQDVQNALDKVRMDTTGTLTGVYLPAGQYAVTGRLSVYGKPVKVVGAGVWYSQFTAPQNQTDTDTGWDLQSGASGSTFTGFAWFGNYNTRQDGPGHTWDLRNQSNITIDNVWIEHNVVGIWGASNVQNSTFTNLRIRDTMADGINLTNGSQGNLISNDEARSTGDDSFALFAAQDQNPGAKEENNTIQNVTAMTPWRAAGVAVYGGGGNTVQNFTVSDTLCYSGLTLSSLNFGFAFEGFESSPQTTVRNFTLARDGGHFWGNQVFGAIWVFSATQPFQGIRVSDAGITDPTYSGIMFQTDYSGGSALNPVTDTVFTDTTITGAHADNDAYGTGKSGYGIWANPLPEPGQGPAVGSVTFNHLVENDNDVNIQNTTSTFAITVNP</sequence>
<keyword evidence="6" id="KW-1185">Reference proteome</keyword>
<evidence type="ECO:0000259" key="4">
    <source>
        <dbReference type="PROSITE" id="PS50022"/>
    </source>
</evidence>
<dbReference type="CDD" id="cd14490">
    <property type="entry name" value="CBM6-CBM35-CBM36_like_1"/>
    <property type="match status" value="1"/>
</dbReference>
<dbReference type="InterPro" id="IPR033801">
    <property type="entry name" value="CBM6-CBM35-CBM36-like_1"/>
</dbReference>
<dbReference type="InterPro" id="IPR055149">
    <property type="entry name" value="Agl_cat_D2"/>
</dbReference>
<keyword evidence="1" id="KW-0326">Glycosidase</keyword>
<dbReference type="InterPro" id="IPR000421">
    <property type="entry name" value="FA58C"/>
</dbReference>
<dbReference type="Pfam" id="PF07705">
    <property type="entry name" value="CARDB"/>
    <property type="match status" value="1"/>
</dbReference>
<dbReference type="SUPFAM" id="SSF49265">
    <property type="entry name" value="Fibronectin type III"/>
    <property type="match status" value="1"/>
</dbReference>
<feature type="region of interest" description="Disordered" evidence="3">
    <location>
        <begin position="1"/>
        <end position="27"/>
    </location>
</feature>
<dbReference type="InterPro" id="IPR013783">
    <property type="entry name" value="Ig-like_fold"/>
</dbReference>
<evidence type="ECO:0000256" key="1">
    <source>
        <dbReference type="ARBA" id="ARBA00023295"/>
    </source>
</evidence>
<dbReference type="SUPFAM" id="SSF51126">
    <property type="entry name" value="Pectin lyase-like"/>
    <property type="match status" value="1"/>
</dbReference>
<dbReference type="EMBL" id="VIWT01000006">
    <property type="protein sequence ID" value="TWF73260.1"/>
    <property type="molecule type" value="Genomic_DNA"/>
</dbReference>
<keyword evidence="5" id="KW-0645">Protease</keyword>
<dbReference type="SUPFAM" id="SSF49785">
    <property type="entry name" value="Galactose-binding domain-like"/>
    <property type="match status" value="3"/>
</dbReference>
<dbReference type="Gene3D" id="2.60.40.10">
    <property type="entry name" value="Immunoglobulins"/>
    <property type="match status" value="4"/>
</dbReference>
<dbReference type="GO" id="GO:0016798">
    <property type="term" value="F:hydrolase activity, acting on glycosyl bonds"/>
    <property type="evidence" value="ECO:0007669"/>
    <property type="project" value="UniProtKB-KW"/>
</dbReference>